<name>A0ABS1RNW1_RHOSU</name>
<proteinExistence type="predicted"/>
<evidence type="ECO:0000313" key="1">
    <source>
        <dbReference type="EMBL" id="MBL3607750.1"/>
    </source>
</evidence>
<reference evidence="1 2" key="1">
    <citation type="submission" date="2021-01" db="EMBL/GenBank/DDBJ databases">
        <title>Draft genomes of Rhodovulum sulfidophilum.</title>
        <authorList>
            <person name="Guzman M.S."/>
        </authorList>
    </citation>
    <scope>NUCLEOTIDE SEQUENCE [LARGE SCALE GENOMIC DNA]</scope>
    <source>
        <strain evidence="1 2">AB35</strain>
    </source>
</reference>
<dbReference type="EMBL" id="JAESJJ010000002">
    <property type="protein sequence ID" value="MBL3607750.1"/>
    <property type="molecule type" value="Genomic_DNA"/>
</dbReference>
<accession>A0ABS1RNW1</accession>
<keyword evidence="2" id="KW-1185">Reference proteome</keyword>
<sequence>MRRERPLQLIIGSQIVANARLRRIPGGIEAQLAGDALKRLIDATFIGGSIEVLDGTHRARGLDVTDIRMGGASTTVTLKTTGARSMH</sequence>
<protein>
    <submittedName>
        <fullName evidence="1">Uncharacterized protein</fullName>
    </submittedName>
</protein>
<comment type="caution">
    <text evidence="1">The sequence shown here is derived from an EMBL/GenBank/DDBJ whole genome shotgun (WGS) entry which is preliminary data.</text>
</comment>
<dbReference type="Proteomes" id="UP000604473">
    <property type="component" value="Unassembled WGS sequence"/>
</dbReference>
<organism evidence="1 2">
    <name type="scientific">Rhodovulum sulfidophilum</name>
    <name type="common">Rhodobacter sulfidophilus</name>
    <dbReference type="NCBI Taxonomy" id="35806"/>
    <lineage>
        <taxon>Bacteria</taxon>
        <taxon>Pseudomonadati</taxon>
        <taxon>Pseudomonadota</taxon>
        <taxon>Alphaproteobacteria</taxon>
        <taxon>Rhodobacterales</taxon>
        <taxon>Paracoccaceae</taxon>
        <taxon>Rhodovulum</taxon>
    </lineage>
</organism>
<gene>
    <name evidence="1" type="ORF">JMM60_02865</name>
</gene>
<evidence type="ECO:0000313" key="2">
    <source>
        <dbReference type="Proteomes" id="UP000604473"/>
    </source>
</evidence>